<proteinExistence type="predicted"/>
<dbReference type="EMBL" id="CP003221">
    <property type="protein sequence ID" value="EGJ51728.1"/>
    <property type="molecule type" value="Genomic_DNA"/>
</dbReference>
<dbReference type="STRING" id="690850.Desaf_3442"/>
<name>F3YXF1_DESAF</name>
<evidence type="ECO:0000256" key="1">
    <source>
        <dbReference type="SAM" id="MobiDB-lite"/>
    </source>
</evidence>
<dbReference type="Proteomes" id="UP000007844">
    <property type="component" value="Chromosome"/>
</dbReference>
<gene>
    <name evidence="2" type="ORF">Desaf_3442</name>
</gene>
<keyword evidence="3" id="KW-1185">Reference proteome</keyword>
<reference evidence="2 3" key="1">
    <citation type="journal article" date="2011" name="J. Bacteriol.">
        <title>Genome sequence of the mercury-methylating and pleomorphic Desulfovibrio africanus Strain Walvis Bay.</title>
        <authorList>
            <person name="Brown S.D."/>
            <person name="Wall J.D."/>
            <person name="Kucken A.M."/>
            <person name="Gilmour C.C."/>
            <person name="Podar M."/>
            <person name="Brandt C.C."/>
            <person name="Teshima H."/>
            <person name="Detter J.C."/>
            <person name="Han C.S."/>
            <person name="Land M.L."/>
            <person name="Lucas S."/>
            <person name="Han J."/>
            <person name="Pennacchio L."/>
            <person name="Nolan M."/>
            <person name="Pitluck S."/>
            <person name="Woyke T."/>
            <person name="Goodwin L."/>
            <person name="Palumbo A.V."/>
            <person name="Elias D.A."/>
        </authorList>
    </citation>
    <scope>NUCLEOTIDE SEQUENCE [LARGE SCALE GENOMIC DNA]</scope>
    <source>
        <strain evidence="2 3">Walvis Bay</strain>
    </source>
</reference>
<dbReference type="KEGG" id="daf:Desaf_3442"/>
<dbReference type="AlphaFoldDB" id="F3YXF1"/>
<organism evidence="2 3">
    <name type="scientific">Desulfocurvibacter africanus subsp. africanus str. Walvis Bay</name>
    <dbReference type="NCBI Taxonomy" id="690850"/>
    <lineage>
        <taxon>Bacteria</taxon>
        <taxon>Pseudomonadati</taxon>
        <taxon>Thermodesulfobacteriota</taxon>
        <taxon>Desulfovibrionia</taxon>
        <taxon>Desulfovibrionales</taxon>
        <taxon>Desulfovibrionaceae</taxon>
        <taxon>Desulfocurvibacter</taxon>
    </lineage>
</organism>
<evidence type="ECO:0000313" key="3">
    <source>
        <dbReference type="Proteomes" id="UP000007844"/>
    </source>
</evidence>
<evidence type="ECO:0000313" key="2">
    <source>
        <dbReference type="EMBL" id="EGJ51728.1"/>
    </source>
</evidence>
<sequence length="68" mass="7429">MPVPGHTPKVSAWQTFLATGQTDVAPAIRTKSGGDCESHESDRGRPEPRRRPHVSEAQQRALARARGK</sequence>
<protein>
    <submittedName>
        <fullName evidence="2">Uncharacterized protein</fullName>
    </submittedName>
</protein>
<feature type="region of interest" description="Disordered" evidence="1">
    <location>
        <begin position="21"/>
        <end position="68"/>
    </location>
</feature>
<dbReference type="RefSeq" id="WP_014261342.1">
    <property type="nucleotide sequence ID" value="NC_016629.1"/>
</dbReference>
<feature type="compositionally biased region" description="Basic and acidic residues" evidence="1">
    <location>
        <begin position="32"/>
        <end position="49"/>
    </location>
</feature>
<dbReference type="HOGENOM" id="CLU_2787004_0_0_7"/>
<accession>F3YXF1</accession>